<organism evidence="2 3">
    <name type="scientific">Grifola frondosa</name>
    <name type="common">Maitake</name>
    <name type="synonym">Polyporus frondosus</name>
    <dbReference type="NCBI Taxonomy" id="5627"/>
    <lineage>
        <taxon>Eukaryota</taxon>
        <taxon>Fungi</taxon>
        <taxon>Dikarya</taxon>
        <taxon>Basidiomycota</taxon>
        <taxon>Agaricomycotina</taxon>
        <taxon>Agaricomycetes</taxon>
        <taxon>Polyporales</taxon>
        <taxon>Grifolaceae</taxon>
        <taxon>Grifola</taxon>
    </lineage>
</organism>
<keyword evidence="3" id="KW-1185">Reference proteome</keyword>
<evidence type="ECO:0000313" key="3">
    <source>
        <dbReference type="Proteomes" id="UP000092993"/>
    </source>
</evidence>
<dbReference type="OrthoDB" id="191139at2759"/>
<dbReference type="STRING" id="5627.A0A1C7LKX1"/>
<reference evidence="2 3" key="1">
    <citation type="submission" date="2016-03" db="EMBL/GenBank/DDBJ databases">
        <title>Whole genome sequencing of Grifola frondosa 9006-11.</title>
        <authorList>
            <person name="Min B."/>
            <person name="Park H."/>
            <person name="Kim J.-G."/>
            <person name="Cho H."/>
            <person name="Oh Y.-L."/>
            <person name="Kong W.-S."/>
            <person name="Choi I.-G."/>
        </authorList>
    </citation>
    <scope>NUCLEOTIDE SEQUENCE [LARGE SCALE GENOMIC DNA]</scope>
    <source>
        <strain evidence="2 3">9006-11</strain>
    </source>
</reference>
<dbReference type="Proteomes" id="UP000092993">
    <property type="component" value="Unassembled WGS sequence"/>
</dbReference>
<accession>A0A1C7LKX1</accession>
<dbReference type="Gene3D" id="3.40.50.720">
    <property type="entry name" value="NAD(P)-binding Rossmann-like Domain"/>
    <property type="match status" value="1"/>
</dbReference>
<protein>
    <submittedName>
        <fullName evidence="2">Uncharacterized protein</fullName>
    </submittedName>
</protein>
<dbReference type="EMBL" id="LUGG01000044">
    <property type="protein sequence ID" value="OBZ65382.1"/>
    <property type="molecule type" value="Genomic_DNA"/>
</dbReference>
<comment type="caution">
    <text evidence="2">The sequence shown here is derived from an EMBL/GenBank/DDBJ whole genome shotgun (WGS) entry which is preliminary data.</text>
</comment>
<dbReference type="InterPro" id="IPR036291">
    <property type="entry name" value="NAD(P)-bd_dom_sf"/>
</dbReference>
<sequence length="335" mass="36184">MDTHISTSSRPKYTFPLPDLSIRLKCLLFSIQNSANSLVADSLDALRDGDDARRPCTLQCARLRLPITQHTRTAAPLCLCPSQPAGLVRPSRSTSFSNLHVNSFAFVPGAVPVTGFASRPSTSALHSPRASLPEFDDEHDFGRDSDDDSGEYSSGQYYVSSGTGGMGDGVEEKVAIDMAAGSSRNNVDGARTGRRATPHGPHVAVRGRSPSPIRELKKNLASLQSFSPPKPKFGTDQIPDLTGHVMIVTGGYAGVGKETVKHSAEAQTDREALFLELDLADLAAVCKSAQEFLSKEHELHVLFSSAVISSGTLFRWSGKKVWLRDCWMLLNAMID</sequence>
<feature type="region of interest" description="Disordered" evidence="1">
    <location>
        <begin position="119"/>
        <end position="165"/>
    </location>
</feature>
<feature type="region of interest" description="Disordered" evidence="1">
    <location>
        <begin position="183"/>
        <end position="211"/>
    </location>
</feature>
<evidence type="ECO:0000313" key="2">
    <source>
        <dbReference type="EMBL" id="OBZ65382.1"/>
    </source>
</evidence>
<proteinExistence type="predicted"/>
<feature type="compositionally biased region" description="Acidic residues" evidence="1">
    <location>
        <begin position="134"/>
        <end position="150"/>
    </location>
</feature>
<gene>
    <name evidence="2" type="ORF">A0H81_14523</name>
</gene>
<name>A0A1C7LKX1_GRIFR</name>
<evidence type="ECO:0000256" key="1">
    <source>
        <dbReference type="SAM" id="MobiDB-lite"/>
    </source>
</evidence>
<dbReference type="SUPFAM" id="SSF51735">
    <property type="entry name" value="NAD(P)-binding Rossmann-fold domains"/>
    <property type="match status" value="1"/>
</dbReference>
<dbReference type="AlphaFoldDB" id="A0A1C7LKX1"/>